<dbReference type="EMBL" id="CP145316">
    <property type="protein sequence ID" value="XAM18861.1"/>
    <property type="molecule type" value="Genomic_DNA"/>
</dbReference>
<evidence type="ECO:0000259" key="11">
    <source>
        <dbReference type="Pfam" id="PF04452"/>
    </source>
</evidence>
<dbReference type="SUPFAM" id="SSF75217">
    <property type="entry name" value="alpha/beta knot"/>
    <property type="match status" value="1"/>
</dbReference>
<dbReference type="NCBIfam" id="NF008695">
    <property type="entry name" value="PRK11713.3-3"/>
    <property type="match status" value="1"/>
</dbReference>
<evidence type="ECO:0000256" key="1">
    <source>
        <dbReference type="ARBA" id="ARBA00004496"/>
    </source>
</evidence>
<accession>A0ABZ3F9Y0</accession>
<feature type="domain" description="Ribosomal RNA small subunit methyltransferase E PUA-like" evidence="12">
    <location>
        <begin position="17"/>
        <end position="58"/>
    </location>
</feature>
<keyword evidence="6 10" id="KW-0808">Transferase</keyword>
<dbReference type="Gene3D" id="3.40.1280.10">
    <property type="match status" value="1"/>
</dbReference>
<dbReference type="InterPro" id="IPR029026">
    <property type="entry name" value="tRNA_m1G_MTases_N"/>
</dbReference>
<keyword evidence="3 10" id="KW-0963">Cytoplasm</keyword>
<protein>
    <recommendedName>
        <fullName evidence="10">Ribosomal RNA small subunit methyltransferase E</fullName>
        <ecNumber evidence="10">2.1.1.193</ecNumber>
    </recommendedName>
</protein>
<evidence type="ECO:0000256" key="10">
    <source>
        <dbReference type="PIRNR" id="PIRNR015601"/>
    </source>
</evidence>
<comment type="catalytic activity">
    <reaction evidence="9 10">
        <text>uridine(1498) in 16S rRNA + S-adenosyl-L-methionine = N(3)-methyluridine(1498) in 16S rRNA + S-adenosyl-L-homocysteine + H(+)</text>
        <dbReference type="Rhea" id="RHEA:42920"/>
        <dbReference type="Rhea" id="RHEA-COMP:10283"/>
        <dbReference type="Rhea" id="RHEA-COMP:10284"/>
        <dbReference type="ChEBI" id="CHEBI:15378"/>
        <dbReference type="ChEBI" id="CHEBI:57856"/>
        <dbReference type="ChEBI" id="CHEBI:59789"/>
        <dbReference type="ChEBI" id="CHEBI:65315"/>
        <dbReference type="ChEBI" id="CHEBI:74502"/>
        <dbReference type="EC" id="2.1.1.193"/>
    </reaction>
</comment>
<evidence type="ECO:0000256" key="4">
    <source>
        <dbReference type="ARBA" id="ARBA00022552"/>
    </source>
</evidence>
<dbReference type="PANTHER" id="PTHR30027:SF3">
    <property type="entry name" value="16S RRNA (URACIL(1498)-N(3))-METHYLTRANSFERASE"/>
    <property type="match status" value="1"/>
</dbReference>
<evidence type="ECO:0000256" key="8">
    <source>
        <dbReference type="ARBA" id="ARBA00025699"/>
    </source>
</evidence>
<evidence type="ECO:0000259" key="12">
    <source>
        <dbReference type="Pfam" id="PF20260"/>
    </source>
</evidence>
<evidence type="ECO:0000256" key="6">
    <source>
        <dbReference type="ARBA" id="ARBA00022679"/>
    </source>
</evidence>
<keyword evidence="14" id="KW-1185">Reference proteome</keyword>
<gene>
    <name evidence="13" type="ORF">V3I05_04055</name>
</gene>
<proteinExistence type="inferred from homology"/>
<dbReference type="InterPro" id="IPR046887">
    <property type="entry name" value="RsmE_PUA-like"/>
</dbReference>
<dbReference type="InterPro" id="IPR029028">
    <property type="entry name" value="Alpha/beta_knot_MTases"/>
</dbReference>
<dbReference type="InterPro" id="IPR046886">
    <property type="entry name" value="RsmE_MTase_dom"/>
</dbReference>
<evidence type="ECO:0000256" key="7">
    <source>
        <dbReference type="ARBA" id="ARBA00022691"/>
    </source>
</evidence>
<comment type="subcellular location">
    <subcellularLocation>
        <location evidence="1 10">Cytoplasm</location>
    </subcellularLocation>
</comment>
<evidence type="ECO:0000313" key="14">
    <source>
        <dbReference type="Proteomes" id="UP001434737"/>
    </source>
</evidence>
<dbReference type="InterPro" id="IPR006700">
    <property type="entry name" value="RsmE"/>
</dbReference>
<sequence>MQFLHHNNAGEALLCVSGEEFTHLAKVRRCKTGDVVKVRNLHDEYLHTYKIMQIQKRDMLLSLLNSEKVPHIRASLHLLWAIIEPKIIEKTLPMLNELNVGGISFFYAEYSQRQFMPSLERMRRICIQSSQQCGRGDLMSLELYRGFDEVCARYAPFYAFDFEGEDICEWNVLESLHNTNNKTQYMPPLRIMVGPEGGFSPKERAQFAQIITLRDRLILRSESACVFLASMAKIWQSINTRGSK</sequence>
<dbReference type="Pfam" id="PF20260">
    <property type="entry name" value="PUA_4"/>
    <property type="match status" value="1"/>
</dbReference>
<dbReference type="RefSeq" id="WP_300446679.1">
    <property type="nucleotide sequence ID" value="NZ_CP145316.1"/>
</dbReference>
<evidence type="ECO:0000256" key="3">
    <source>
        <dbReference type="ARBA" id="ARBA00022490"/>
    </source>
</evidence>
<comment type="similarity">
    <text evidence="2 10">Belongs to the RNA methyltransferase RsmE family.</text>
</comment>
<keyword evidence="4 10" id="KW-0698">rRNA processing</keyword>
<keyword evidence="5 10" id="KW-0489">Methyltransferase</keyword>
<feature type="domain" description="Ribosomal RNA small subunit methyltransferase E methyltransferase" evidence="11">
    <location>
        <begin position="75"/>
        <end position="231"/>
    </location>
</feature>
<dbReference type="PANTHER" id="PTHR30027">
    <property type="entry name" value="RIBOSOMAL RNA SMALL SUBUNIT METHYLTRANSFERASE E"/>
    <property type="match status" value="1"/>
</dbReference>
<dbReference type="GO" id="GO:0008168">
    <property type="term" value="F:methyltransferase activity"/>
    <property type="evidence" value="ECO:0007669"/>
    <property type="project" value="UniProtKB-KW"/>
</dbReference>
<dbReference type="GO" id="GO:0032259">
    <property type="term" value="P:methylation"/>
    <property type="evidence" value="ECO:0007669"/>
    <property type="project" value="UniProtKB-KW"/>
</dbReference>
<comment type="function">
    <text evidence="8 10">Specifically methylates the N3 position of the uracil ring of uridine 1498 (m3U1498) in 16S rRNA. Acts on the fully assembled 30S ribosomal subunit.</text>
</comment>
<evidence type="ECO:0000256" key="5">
    <source>
        <dbReference type="ARBA" id="ARBA00022603"/>
    </source>
</evidence>
<dbReference type="Proteomes" id="UP001434737">
    <property type="component" value="Chromosome"/>
</dbReference>
<dbReference type="PIRSF" id="PIRSF015601">
    <property type="entry name" value="MTase_slr0722"/>
    <property type="match status" value="1"/>
</dbReference>
<reference evidence="13 14" key="1">
    <citation type="submission" date="2024-02" db="EMBL/GenBank/DDBJ databases">
        <title>Genome and pathogenicity analysis of Helicobacter mastomyrinus isolated from mice.</title>
        <authorList>
            <person name="Zhu L."/>
        </authorList>
    </citation>
    <scope>NUCLEOTIDE SEQUENCE [LARGE SCALE GENOMIC DNA]</scope>
    <source>
        <strain evidence="13 14">Hm-17</strain>
    </source>
</reference>
<evidence type="ECO:0000313" key="13">
    <source>
        <dbReference type="EMBL" id="XAM18861.1"/>
    </source>
</evidence>
<dbReference type="CDD" id="cd18084">
    <property type="entry name" value="RsmE-like"/>
    <property type="match status" value="1"/>
</dbReference>
<evidence type="ECO:0000256" key="9">
    <source>
        <dbReference type="ARBA" id="ARBA00047944"/>
    </source>
</evidence>
<dbReference type="NCBIfam" id="TIGR00046">
    <property type="entry name" value="RsmE family RNA methyltransferase"/>
    <property type="match status" value="1"/>
</dbReference>
<evidence type="ECO:0000256" key="2">
    <source>
        <dbReference type="ARBA" id="ARBA00005528"/>
    </source>
</evidence>
<dbReference type="Pfam" id="PF04452">
    <property type="entry name" value="Methyltrans_RNA"/>
    <property type="match status" value="1"/>
</dbReference>
<dbReference type="EC" id="2.1.1.193" evidence="10"/>
<name>A0ABZ3F9Y0_9HELI</name>
<keyword evidence="7 10" id="KW-0949">S-adenosyl-L-methionine</keyword>
<organism evidence="13 14">
    <name type="scientific">Helicobacter mastomyrinus</name>
    <dbReference type="NCBI Taxonomy" id="287948"/>
    <lineage>
        <taxon>Bacteria</taxon>
        <taxon>Pseudomonadati</taxon>
        <taxon>Campylobacterota</taxon>
        <taxon>Epsilonproteobacteria</taxon>
        <taxon>Campylobacterales</taxon>
        <taxon>Helicobacteraceae</taxon>
        <taxon>Helicobacter</taxon>
    </lineage>
</organism>